<dbReference type="PATRIC" id="fig|1280950.3.peg.312"/>
<gene>
    <name evidence="7" type="ORF">HJO_01520</name>
</gene>
<dbReference type="SUPFAM" id="SSF53098">
    <property type="entry name" value="Ribonuclease H-like"/>
    <property type="match status" value="1"/>
</dbReference>
<reference evidence="7 8" key="1">
    <citation type="journal article" date="2014" name="Antonie Van Leeuwenhoek">
        <title>Hyphomonas beringensis sp. nov. and Hyphomonas chukchiensis sp. nov., isolated from surface seawater of the Bering Sea and Chukchi Sea.</title>
        <authorList>
            <person name="Li C."/>
            <person name="Lai Q."/>
            <person name="Li G."/>
            <person name="Dong C."/>
            <person name="Wang J."/>
            <person name="Liao Y."/>
            <person name="Shao Z."/>
        </authorList>
    </citation>
    <scope>NUCLEOTIDE SEQUENCE [LARGE SCALE GENOMIC DNA]</scope>
    <source>
        <strain evidence="7 8">MHS-2</strain>
    </source>
</reference>
<comment type="similarity">
    <text evidence="5">Belongs to the YqgF HJR family.</text>
</comment>
<keyword evidence="1 5" id="KW-0963">Cytoplasm</keyword>
<dbReference type="InterPro" id="IPR005227">
    <property type="entry name" value="YqgF"/>
</dbReference>
<dbReference type="GO" id="GO:0000967">
    <property type="term" value="P:rRNA 5'-end processing"/>
    <property type="evidence" value="ECO:0007669"/>
    <property type="project" value="UniProtKB-UniRule"/>
</dbReference>
<dbReference type="eggNOG" id="COG0816">
    <property type="taxonomic scope" value="Bacteria"/>
</dbReference>
<sequence>MAVIELDSLPRTGVLLGIDPGAKAMGVAATDALRMIASPVEVVHRGKTLAPSLARLFEIYDERGAVALVIGLPLNMDGTEGRRAQSARALAYNILLKRDVPILFQDERLSSAEAENAMLEAAISRKRLAERIDAQAAAIILKSTLALLDRAG</sequence>
<dbReference type="PANTHER" id="PTHR33317:SF4">
    <property type="entry name" value="POLYNUCLEOTIDYL TRANSFERASE, RIBONUCLEASE H-LIKE SUPERFAMILY PROTEIN"/>
    <property type="match status" value="1"/>
</dbReference>
<dbReference type="GO" id="GO:0005829">
    <property type="term" value="C:cytosol"/>
    <property type="evidence" value="ECO:0007669"/>
    <property type="project" value="TreeGrafter"/>
</dbReference>
<evidence type="ECO:0000313" key="8">
    <source>
        <dbReference type="Proteomes" id="UP000025171"/>
    </source>
</evidence>
<dbReference type="STRING" id="1280950.HJO_01520"/>
<feature type="domain" description="YqgF/RNase H-like" evidence="6">
    <location>
        <begin position="13"/>
        <end position="114"/>
    </location>
</feature>
<dbReference type="EMBL" id="ARYK01000001">
    <property type="protein sequence ID" value="KCZ94013.1"/>
    <property type="molecule type" value="Genomic_DNA"/>
</dbReference>
<dbReference type="SMART" id="SM00732">
    <property type="entry name" value="YqgFc"/>
    <property type="match status" value="1"/>
</dbReference>
<name>A0A059FU93_9PROT</name>
<comment type="subcellular location">
    <subcellularLocation>
        <location evidence="5">Cytoplasm</location>
    </subcellularLocation>
</comment>
<dbReference type="InterPro" id="IPR006641">
    <property type="entry name" value="YqgF/RNaseH-like_dom"/>
</dbReference>
<dbReference type="EC" id="3.1.-.-" evidence="5"/>
<dbReference type="Gene3D" id="3.30.420.140">
    <property type="entry name" value="YqgF/RNase H-like domain"/>
    <property type="match status" value="1"/>
</dbReference>
<dbReference type="OrthoDB" id="9796140at2"/>
<evidence type="ECO:0000256" key="5">
    <source>
        <dbReference type="HAMAP-Rule" id="MF_00651"/>
    </source>
</evidence>
<comment type="caution">
    <text evidence="7">The sequence shown here is derived from an EMBL/GenBank/DDBJ whole genome shotgun (WGS) entry which is preliminary data.</text>
</comment>
<dbReference type="CDD" id="cd16964">
    <property type="entry name" value="YqgF"/>
    <property type="match status" value="1"/>
</dbReference>
<dbReference type="PANTHER" id="PTHR33317">
    <property type="entry name" value="POLYNUCLEOTIDYL TRANSFERASE, RIBONUCLEASE H-LIKE SUPERFAMILY PROTEIN"/>
    <property type="match status" value="1"/>
</dbReference>
<evidence type="ECO:0000313" key="7">
    <source>
        <dbReference type="EMBL" id="KCZ94013.1"/>
    </source>
</evidence>
<keyword evidence="3 5" id="KW-0540">Nuclease</keyword>
<dbReference type="Pfam" id="PF03652">
    <property type="entry name" value="RuvX"/>
    <property type="match status" value="1"/>
</dbReference>
<keyword evidence="4 5" id="KW-0378">Hydrolase</keyword>
<dbReference type="AlphaFoldDB" id="A0A059FU93"/>
<dbReference type="InterPro" id="IPR037027">
    <property type="entry name" value="YqgF/RNaseH-like_dom_sf"/>
</dbReference>
<comment type="function">
    <text evidence="5">Could be a nuclease involved in processing of the 5'-end of pre-16S rRNA.</text>
</comment>
<evidence type="ECO:0000256" key="2">
    <source>
        <dbReference type="ARBA" id="ARBA00022517"/>
    </source>
</evidence>
<evidence type="ECO:0000256" key="4">
    <source>
        <dbReference type="ARBA" id="ARBA00022801"/>
    </source>
</evidence>
<organism evidence="7 8">
    <name type="scientific">Hyphomonas johnsonii MHS-2</name>
    <dbReference type="NCBI Taxonomy" id="1280950"/>
    <lineage>
        <taxon>Bacteria</taxon>
        <taxon>Pseudomonadati</taxon>
        <taxon>Pseudomonadota</taxon>
        <taxon>Alphaproteobacteria</taxon>
        <taxon>Hyphomonadales</taxon>
        <taxon>Hyphomonadaceae</taxon>
        <taxon>Hyphomonas</taxon>
    </lineage>
</organism>
<keyword evidence="8" id="KW-1185">Reference proteome</keyword>
<dbReference type="Proteomes" id="UP000025171">
    <property type="component" value="Unassembled WGS sequence"/>
</dbReference>
<evidence type="ECO:0000259" key="6">
    <source>
        <dbReference type="SMART" id="SM00732"/>
    </source>
</evidence>
<dbReference type="GO" id="GO:0016788">
    <property type="term" value="F:hydrolase activity, acting on ester bonds"/>
    <property type="evidence" value="ECO:0007669"/>
    <property type="project" value="UniProtKB-UniRule"/>
</dbReference>
<keyword evidence="2 5" id="KW-0690">Ribosome biogenesis</keyword>
<dbReference type="GO" id="GO:0004518">
    <property type="term" value="F:nuclease activity"/>
    <property type="evidence" value="ECO:0007669"/>
    <property type="project" value="UniProtKB-KW"/>
</dbReference>
<evidence type="ECO:0000256" key="3">
    <source>
        <dbReference type="ARBA" id="ARBA00022722"/>
    </source>
</evidence>
<protein>
    <recommendedName>
        <fullName evidence="5">Putative pre-16S rRNA nuclease</fullName>
        <ecNumber evidence="5">3.1.-.-</ecNumber>
    </recommendedName>
</protein>
<proteinExistence type="inferred from homology"/>
<dbReference type="HAMAP" id="MF_00651">
    <property type="entry name" value="Nuclease_YqgF"/>
    <property type="match status" value="1"/>
</dbReference>
<accession>A0A059FU93</accession>
<evidence type="ECO:0000256" key="1">
    <source>
        <dbReference type="ARBA" id="ARBA00022490"/>
    </source>
</evidence>
<dbReference type="RefSeq" id="WP_035612888.1">
    <property type="nucleotide sequence ID" value="NZ_ARYK01000001.1"/>
</dbReference>
<dbReference type="InterPro" id="IPR012337">
    <property type="entry name" value="RNaseH-like_sf"/>
</dbReference>
<dbReference type="NCBIfam" id="TIGR00250">
    <property type="entry name" value="RNAse_H_YqgF"/>
    <property type="match status" value="1"/>
</dbReference>